<dbReference type="PANTHER" id="PTHR11078">
    <property type="entry name" value="N UTILIZATION SUBSTANCE PROTEIN B-RELATED"/>
    <property type="match status" value="1"/>
</dbReference>
<accession>B3PBC6</accession>
<protein>
    <recommendedName>
        <fullName evidence="6">Transcription antitermination protein NusB</fullName>
    </recommendedName>
    <alternativeName>
        <fullName evidence="6">Antitermination factor NusB</fullName>
    </alternativeName>
</protein>
<dbReference type="SUPFAM" id="SSF48013">
    <property type="entry name" value="NusB-like"/>
    <property type="match status" value="1"/>
</dbReference>
<gene>
    <name evidence="6 9" type="primary">nusB</name>
    <name evidence="9" type="ordered locus">CJA_2693</name>
</gene>
<dbReference type="STRING" id="498211.CJA_2693"/>
<evidence type="ECO:0000256" key="4">
    <source>
        <dbReference type="ARBA" id="ARBA00023015"/>
    </source>
</evidence>
<evidence type="ECO:0000256" key="2">
    <source>
        <dbReference type="ARBA" id="ARBA00022814"/>
    </source>
</evidence>
<dbReference type="GO" id="GO:0005829">
    <property type="term" value="C:cytosol"/>
    <property type="evidence" value="ECO:0007669"/>
    <property type="project" value="TreeGrafter"/>
</dbReference>
<evidence type="ECO:0000256" key="5">
    <source>
        <dbReference type="ARBA" id="ARBA00023163"/>
    </source>
</evidence>
<reference evidence="9 10" key="1">
    <citation type="journal article" date="2008" name="J. Bacteriol.">
        <title>Insights into plant cell wall degradation from the genome sequence of the soil bacterium Cellvibrio japonicus.</title>
        <authorList>
            <person name="Deboy R.T."/>
            <person name="Mongodin E.F."/>
            <person name="Fouts D.E."/>
            <person name="Tailford L.E."/>
            <person name="Khouri H."/>
            <person name="Emerson J.B."/>
            <person name="Mohamoud Y."/>
            <person name="Watkins K."/>
            <person name="Henrissat B."/>
            <person name="Gilbert H.J."/>
            <person name="Nelson K.E."/>
        </authorList>
    </citation>
    <scope>NUCLEOTIDE SEQUENCE [LARGE SCALE GENOMIC DNA]</scope>
    <source>
        <strain evidence="9 10">Ueda107</strain>
    </source>
</reference>
<dbReference type="PANTHER" id="PTHR11078:SF3">
    <property type="entry name" value="ANTITERMINATION NUSB DOMAIN-CONTAINING PROTEIN"/>
    <property type="match status" value="1"/>
</dbReference>
<feature type="region of interest" description="Disordered" evidence="7">
    <location>
        <begin position="1"/>
        <end position="21"/>
    </location>
</feature>
<dbReference type="InterPro" id="IPR035926">
    <property type="entry name" value="NusB-like_sf"/>
</dbReference>
<feature type="domain" description="NusB/RsmB/TIM44" evidence="8">
    <location>
        <begin position="30"/>
        <end position="153"/>
    </location>
</feature>
<dbReference type="InterPro" id="IPR011605">
    <property type="entry name" value="NusB_fam"/>
</dbReference>
<keyword evidence="10" id="KW-1185">Reference proteome</keyword>
<sequence>MISGPDCQVSVMTSSPGSDKSHIAATRRMARHYAMQALYQWHMAGSSLNAIEAEFRTDNDMSKVDVDYFHELLHGVPEQLSGLEEQFQPFLVDRSLEELDAITRALLRMATYELKNRIDVPYKVVINEAVSLAKKFGAEDSHKFINGVLDKTAEVLRALEVNAERGKR</sequence>
<keyword evidence="4 6" id="KW-0805">Transcription regulation</keyword>
<dbReference type="CDD" id="cd00619">
    <property type="entry name" value="Terminator_NusB"/>
    <property type="match status" value="1"/>
</dbReference>
<evidence type="ECO:0000259" key="8">
    <source>
        <dbReference type="Pfam" id="PF01029"/>
    </source>
</evidence>
<dbReference type="HOGENOM" id="CLU_087843_4_1_6"/>
<dbReference type="Proteomes" id="UP000001036">
    <property type="component" value="Chromosome"/>
</dbReference>
<dbReference type="AlphaFoldDB" id="B3PBC6"/>
<organism evidence="9 10">
    <name type="scientific">Cellvibrio japonicus (strain Ueda107)</name>
    <name type="common">Pseudomonas fluorescens subsp. cellulosa</name>
    <dbReference type="NCBI Taxonomy" id="498211"/>
    <lineage>
        <taxon>Bacteria</taxon>
        <taxon>Pseudomonadati</taxon>
        <taxon>Pseudomonadota</taxon>
        <taxon>Gammaproteobacteria</taxon>
        <taxon>Cellvibrionales</taxon>
        <taxon>Cellvibrionaceae</taxon>
        <taxon>Cellvibrio</taxon>
    </lineage>
</organism>
<comment type="similarity">
    <text evidence="1 6">Belongs to the NusB family.</text>
</comment>
<dbReference type="HAMAP" id="MF_00073">
    <property type="entry name" value="NusB"/>
    <property type="match status" value="1"/>
</dbReference>
<evidence type="ECO:0000256" key="6">
    <source>
        <dbReference type="HAMAP-Rule" id="MF_00073"/>
    </source>
</evidence>
<proteinExistence type="inferred from homology"/>
<evidence type="ECO:0000313" key="9">
    <source>
        <dbReference type="EMBL" id="ACE83302.1"/>
    </source>
</evidence>
<dbReference type="EMBL" id="CP000934">
    <property type="protein sequence ID" value="ACE83302.1"/>
    <property type="molecule type" value="Genomic_DNA"/>
</dbReference>
<evidence type="ECO:0000256" key="1">
    <source>
        <dbReference type="ARBA" id="ARBA00005952"/>
    </source>
</evidence>
<dbReference type="GO" id="GO:0003723">
    <property type="term" value="F:RNA binding"/>
    <property type="evidence" value="ECO:0007669"/>
    <property type="project" value="UniProtKB-UniRule"/>
</dbReference>
<dbReference type="NCBIfam" id="TIGR01951">
    <property type="entry name" value="nusB"/>
    <property type="match status" value="1"/>
</dbReference>
<evidence type="ECO:0000256" key="3">
    <source>
        <dbReference type="ARBA" id="ARBA00022884"/>
    </source>
</evidence>
<keyword evidence="5 6" id="KW-0804">Transcription</keyword>
<evidence type="ECO:0000313" key="10">
    <source>
        <dbReference type="Proteomes" id="UP000001036"/>
    </source>
</evidence>
<dbReference type="eggNOG" id="COG0781">
    <property type="taxonomic scope" value="Bacteria"/>
</dbReference>
<keyword evidence="3 6" id="KW-0694">RNA-binding</keyword>
<dbReference type="GO" id="GO:0006353">
    <property type="term" value="P:DNA-templated transcription termination"/>
    <property type="evidence" value="ECO:0007669"/>
    <property type="project" value="UniProtKB-UniRule"/>
</dbReference>
<evidence type="ECO:0000256" key="7">
    <source>
        <dbReference type="SAM" id="MobiDB-lite"/>
    </source>
</evidence>
<dbReference type="Gene3D" id="1.10.940.10">
    <property type="entry name" value="NusB-like"/>
    <property type="match status" value="1"/>
</dbReference>
<comment type="function">
    <text evidence="6">Involved in transcription antitermination. Required for transcription of ribosomal RNA (rRNA) genes. Binds specifically to the boxA antiterminator sequence of the ribosomal RNA (rrn) operons.</text>
</comment>
<dbReference type="KEGG" id="cja:CJA_2693"/>
<dbReference type="InterPro" id="IPR006027">
    <property type="entry name" value="NusB_RsmB_TIM44"/>
</dbReference>
<name>B3PBC6_CELJU</name>
<keyword evidence="2 6" id="KW-0889">Transcription antitermination</keyword>
<dbReference type="GO" id="GO:0031564">
    <property type="term" value="P:transcription antitermination"/>
    <property type="evidence" value="ECO:0007669"/>
    <property type="project" value="UniProtKB-KW"/>
</dbReference>
<dbReference type="Pfam" id="PF01029">
    <property type="entry name" value="NusB"/>
    <property type="match status" value="1"/>
</dbReference>